<comment type="similarity">
    <text evidence="2">Belongs to the GSP J family.</text>
</comment>
<protein>
    <recommendedName>
        <fullName evidence="3">Type II secretion system protein J</fullName>
    </recommendedName>
</protein>
<keyword evidence="5" id="KW-0488">Methylation</keyword>
<dbReference type="GO" id="GO:0015627">
    <property type="term" value="C:type II protein secretion system complex"/>
    <property type="evidence" value="ECO:0007669"/>
    <property type="project" value="InterPro"/>
</dbReference>
<dbReference type="PANTHER" id="PTHR39583">
    <property type="entry name" value="TYPE II SECRETION SYSTEM PROTEIN J-RELATED"/>
    <property type="match status" value="1"/>
</dbReference>
<dbReference type="SUPFAM" id="SSF54523">
    <property type="entry name" value="Pili subunits"/>
    <property type="match status" value="1"/>
</dbReference>
<feature type="transmembrane region" description="Helical" evidence="10">
    <location>
        <begin position="16"/>
        <end position="37"/>
    </location>
</feature>
<keyword evidence="4" id="KW-1003">Cell membrane</keyword>
<dbReference type="GO" id="GO:0005886">
    <property type="term" value="C:plasma membrane"/>
    <property type="evidence" value="ECO:0007669"/>
    <property type="project" value="UniProtKB-SubCell"/>
</dbReference>
<accession>A0AAV3U5R3</accession>
<dbReference type="Gene3D" id="2.10.70.20">
    <property type="entry name" value="gspk-gspi-gspj complex like domains"/>
    <property type="match status" value="1"/>
</dbReference>
<evidence type="ECO:0000256" key="1">
    <source>
        <dbReference type="ARBA" id="ARBA00004377"/>
    </source>
</evidence>
<evidence type="ECO:0000256" key="10">
    <source>
        <dbReference type="SAM" id="Phobius"/>
    </source>
</evidence>
<keyword evidence="8 10" id="KW-1133">Transmembrane helix</keyword>
<dbReference type="PROSITE" id="PS00409">
    <property type="entry name" value="PROKAR_NTER_METHYL"/>
    <property type="match status" value="1"/>
</dbReference>
<dbReference type="Pfam" id="PF07963">
    <property type="entry name" value="N_methyl"/>
    <property type="match status" value="1"/>
</dbReference>
<dbReference type="InterPro" id="IPR010055">
    <property type="entry name" value="T2SS_protein-GspJ"/>
</dbReference>
<dbReference type="EMBL" id="BAABLX010000028">
    <property type="protein sequence ID" value="GAA4950453.1"/>
    <property type="molecule type" value="Genomic_DNA"/>
</dbReference>
<dbReference type="AlphaFoldDB" id="A0AAV3U5R3"/>
<keyword evidence="9 10" id="KW-0472">Membrane</keyword>
<evidence type="ECO:0000256" key="3">
    <source>
        <dbReference type="ARBA" id="ARBA00021539"/>
    </source>
</evidence>
<gene>
    <name evidence="11" type="primary">xcpW</name>
    <name evidence="11" type="ORF">GCM10025791_33460</name>
</gene>
<dbReference type="Proteomes" id="UP001409585">
    <property type="component" value="Unassembled WGS sequence"/>
</dbReference>
<comment type="subcellular location">
    <subcellularLocation>
        <location evidence="1">Cell inner membrane</location>
        <topology evidence="1">Single-pass membrane protein</topology>
    </subcellularLocation>
</comment>
<evidence type="ECO:0000256" key="9">
    <source>
        <dbReference type="ARBA" id="ARBA00023136"/>
    </source>
</evidence>
<dbReference type="Pfam" id="PF11612">
    <property type="entry name" value="T2SSJ"/>
    <property type="match status" value="1"/>
</dbReference>
<dbReference type="Gene3D" id="3.10.610.10">
    <property type="entry name" value="GSPII I/J protein-like"/>
    <property type="match status" value="1"/>
</dbReference>
<evidence type="ECO:0000313" key="12">
    <source>
        <dbReference type="Proteomes" id="UP001409585"/>
    </source>
</evidence>
<proteinExistence type="inferred from homology"/>
<dbReference type="InterPro" id="IPR051621">
    <property type="entry name" value="T2SS_protein_J"/>
</dbReference>
<dbReference type="InterPro" id="IPR045584">
    <property type="entry name" value="Pilin-like"/>
</dbReference>
<evidence type="ECO:0000256" key="5">
    <source>
        <dbReference type="ARBA" id="ARBA00022481"/>
    </source>
</evidence>
<dbReference type="RefSeq" id="WP_345424950.1">
    <property type="nucleotide sequence ID" value="NZ_AP031496.1"/>
</dbReference>
<dbReference type="NCBIfam" id="TIGR01711">
    <property type="entry name" value="gspJ"/>
    <property type="match status" value="1"/>
</dbReference>
<dbReference type="GO" id="GO:0015628">
    <property type="term" value="P:protein secretion by the type II secretion system"/>
    <property type="evidence" value="ECO:0007669"/>
    <property type="project" value="InterPro"/>
</dbReference>
<comment type="caution">
    <text evidence="11">The sequence shown here is derived from an EMBL/GenBank/DDBJ whole genome shotgun (WGS) entry which is preliminary data.</text>
</comment>
<evidence type="ECO:0000313" key="11">
    <source>
        <dbReference type="EMBL" id="GAA4950453.1"/>
    </source>
</evidence>
<keyword evidence="7 10" id="KW-0812">Transmembrane</keyword>
<keyword evidence="12" id="KW-1185">Reference proteome</keyword>
<organism evidence="11 12">
    <name type="scientific">Halioxenophilus aromaticivorans</name>
    <dbReference type="NCBI Taxonomy" id="1306992"/>
    <lineage>
        <taxon>Bacteria</taxon>
        <taxon>Pseudomonadati</taxon>
        <taxon>Pseudomonadota</taxon>
        <taxon>Gammaproteobacteria</taxon>
        <taxon>Alteromonadales</taxon>
        <taxon>Alteromonadaceae</taxon>
        <taxon>Halioxenophilus</taxon>
    </lineage>
</organism>
<evidence type="ECO:0000256" key="8">
    <source>
        <dbReference type="ARBA" id="ARBA00022989"/>
    </source>
</evidence>
<evidence type="ECO:0000256" key="7">
    <source>
        <dbReference type="ARBA" id="ARBA00022692"/>
    </source>
</evidence>
<dbReference type="PANTHER" id="PTHR39583:SF2">
    <property type="entry name" value="TYPE II SECRETION SYSTEM PROTEIN J"/>
    <property type="match status" value="1"/>
</dbReference>
<keyword evidence="6" id="KW-0997">Cell inner membrane</keyword>
<evidence type="ECO:0000256" key="4">
    <source>
        <dbReference type="ARBA" id="ARBA00022475"/>
    </source>
</evidence>
<reference evidence="12" key="1">
    <citation type="journal article" date="2019" name="Int. J. Syst. Evol. Microbiol.">
        <title>The Global Catalogue of Microorganisms (GCM) 10K type strain sequencing project: providing services to taxonomists for standard genome sequencing and annotation.</title>
        <authorList>
            <consortium name="The Broad Institute Genomics Platform"/>
            <consortium name="The Broad Institute Genome Sequencing Center for Infectious Disease"/>
            <person name="Wu L."/>
            <person name="Ma J."/>
        </authorList>
    </citation>
    <scope>NUCLEOTIDE SEQUENCE [LARGE SCALE GENOMIC DNA]</scope>
    <source>
        <strain evidence="12">JCM 19134</strain>
    </source>
</reference>
<evidence type="ECO:0000256" key="6">
    <source>
        <dbReference type="ARBA" id="ARBA00022519"/>
    </source>
</evidence>
<dbReference type="InterPro" id="IPR012902">
    <property type="entry name" value="N_methyl_site"/>
</dbReference>
<evidence type="ECO:0000256" key="2">
    <source>
        <dbReference type="ARBA" id="ARBA00011084"/>
    </source>
</evidence>
<sequence>MNQNRRLSSNSSSQGGFTLLEVLVAFAIGMLLVFLAYQTLSVAITGTETSQENMAEVDDLSRSMYLLEADFRNLINRDTRLYNVVVPGGFSTEADDDYNLKFIRAGRPNPGGLIRSALLQVGYRWDPDTKTLFRDSWPETIDARIEDAQQLPLMEEVEDFSMRFLPADAPNADGPWLERWPDEGKSGVPAAVEVNIETARFGKITRLIVLENG</sequence>
<name>A0AAV3U5R3_9ALTE</name>